<keyword evidence="3" id="KW-1003">Cell membrane</keyword>
<evidence type="ECO:0000256" key="6">
    <source>
        <dbReference type="ARBA" id="ARBA00023136"/>
    </source>
</evidence>
<evidence type="ECO:0000256" key="2">
    <source>
        <dbReference type="ARBA" id="ARBA00022448"/>
    </source>
</evidence>
<evidence type="ECO:0000256" key="5">
    <source>
        <dbReference type="ARBA" id="ARBA00022989"/>
    </source>
</evidence>
<dbReference type="AlphaFoldDB" id="A0A5B8LYV2"/>
<keyword evidence="10" id="KW-1185">Reference proteome</keyword>
<keyword evidence="5 7" id="KW-1133">Transmembrane helix</keyword>
<evidence type="ECO:0000256" key="4">
    <source>
        <dbReference type="ARBA" id="ARBA00022692"/>
    </source>
</evidence>
<feature type="transmembrane region" description="Helical" evidence="7">
    <location>
        <begin position="235"/>
        <end position="261"/>
    </location>
</feature>
<feature type="domain" description="ABC transmembrane type-1" evidence="8">
    <location>
        <begin position="95"/>
        <end position="304"/>
    </location>
</feature>
<organism evidence="9 10">
    <name type="scientific">Devosia ginsengisoli</name>
    <dbReference type="NCBI Taxonomy" id="400770"/>
    <lineage>
        <taxon>Bacteria</taxon>
        <taxon>Pseudomonadati</taxon>
        <taxon>Pseudomonadota</taxon>
        <taxon>Alphaproteobacteria</taxon>
        <taxon>Hyphomicrobiales</taxon>
        <taxon>Devosiaceae</taxon>
        <taxon>Devosia</taxon>
    </lineage>
</organism>
<dbReference type="PROSITE" id="PS50928">
    <property type="entry name" value="ABC_TM1"/>
    <property type="match status" value="1"/>
</dbReference>
<feature type="transmembrane region" description="Helical" evidence="7">
    <location>
        <begin position="135"/>
        <end position="161"/>
    </location>
</feature>
<evidence type="ECO:0000313" key="10">
    <source>
        <dbReference type="Proteomes" id="UP000315364"/>
    </source>
</evidence>
<evidence type="ECO:0000256" key="1">
    <source>
        <dbReference type="ARBA" id="ARBA00004651"/>
    </source>
</evidence>
<dbReference type="Pfam" id="PF19300">
    <property type="entry name" value="BPD_transp_1_N"/>
    <property type="match status" value="1"/>
</dbReference>
<dbReference type="KEGG" id="dea:FPZ08_20270"/>
<dbReference type="CDD" id="cd06261">
    <property type="entry name" value="TM_PBP2"/>
    <property type="match status" value="1"/>
</dbReference>
<evidence type="ECO:0000259" key="8">
    <source>
        <dbReference type="PROSITE" id="PS50928"/>
    </source>
</evidence>
<sequence>MIGYIMRRLMAAVPVLIMVSLLAFLLMQIVPGDPAHAMAGSDASVAEIEAIRHDLGLDRAWYLRLADWYLALLRGDLGHSYTLRADVADLIIERIPVTLSIALYSLAIAIPLSIAMGIVAARFRGKLLDLGIMTTALLGVSLPNFWIGIMGILFFSVHLGWLPSGGYVPMGEDIGGWIRSMTLPALVLGTMQIGLLTRITRSEMLDIMHKDYVRTARAKGGSELRVLVRHALRNALVPIVTVIGLLFGMIVTGAVVVEQVFSIPGVGRLIVQAILTRDYPLIQGTLLFVAGAFVLINLLVDISYAYLDPRIRQA</sequence>
<feature type="transmembrane region" description="Helical" evidence="7">
    <location>
        <begin position="281"/>
        <end position="307"/>
    </location>
</feature>
<keyword evidence="4 7" id="KW-0812">Transmembrane</keyword>
<dbReference type="Gene3D" id="1.10.3720.10">
    <property type="entry name" value="MetI-like"/>
    <property type="match status" value="1"/>
</dbReference>
<feature type="transmembrane region" description="Helical" evidence="7">
    <location>
        <begin position="101"/>
        <end position="123"/>
    </location>
</feature>
<proteinExistence type="inferred from homology"/>
<reference evidence="9 10" key="1">
    <citation type="submission" date="2019-07" db="EMBL/GenBank/DDBJ databases">
        <title>Full genome sequence of Devosia sp. Gsoil 520.</title>
        <authorList>
            <person name="Im W.-T."/>
        </authorList>
    </citation>
    <scope>NUCLEOTIDE SEQUENCE [LARGE SCALE GENOMIC DNA]</scope>
    <source>
        <strain evidence="9 10">Gsoil 520</strain>
    </source>
</reference>
<comment type="similarity">
    <text evidence="7">Belongs to the binding-protein-dependent transport system permease family.</text>
</comment>
<keyword evidence="6 7" id="KW-0472">Membrane</keyword>
<dbReference type="Pfam" id="PF00528">
    <property type="entry name" value="BPD_transp_1"/>
    <property type="match status" value="1"/>
</dbReference>
<dbReference type="GO" id="GO:0055085">
    <property type="term" value="P:transmembrane transport"/>
    <property type="evidence" value="ECO:0007669"/>
    <property type="project" value="InterPro"/>
</dbReference>
<comment type="subcellular location">
    <subcellularLocation>
        <location evidence="1 7">Cell membrane</location>
        <topology evidence="1 7">Multi-pass membrane protein</topology>
    </subcellularLocation>
</comment>
<accession>A0A5B8LYV2</accession>
<dbReference type="InterPro" id="IPR000515">
    <property type="entry name" value="MetI-like"/>
</dbReference>
<evidence type="ECO:0000256" key="7">
    <source>
        <dbReference type="RuleBase" id="RU363032"/>
    </source>
</evidence>
<evidence type="ECO:0000256" key="3">
    <source>
        <dbReference type="ARBA" id="ARBA00022475"/>
    </source>
</evidence>
<evidence type="ECO:0000313" key="9">
    <source>
        <dbReference type="EMBL" id="QDZ12874.1"/>
    </source>
</evidence>
<dbReference type="PANTHER" id="PTHR43163:SF6">
    <property type="entry name" value="DIPEPTIDE TRANSPORT SYSTEM PERMEASE PROTEIN DPPB-RELATED"/>
    <property type="match status" value="1"/>
</dbReference>
<dbReference type="RefSeq" id="WP_146292316.1">
    <property type="nucleotide sequence ID" value="NZ_CP042304.1"/>
</dbReference>
<dbReference type="InterPro" id="IPR045621">
    <property type="entry name" value="BPD_transp_1_N"/>
</dbReference>
<feature type="transmembrane region" description="Helical" evidence="7">
    <location>
        <begin position="9"/>
        <end position="30"/>
    </location>
</feature>
<dbReference type="GO" id="GO:0005886">
    <property type="term" value="C:plasma membrane"/>
    <property type="evidence" value="ECO:0007669"/>
    <property type="project" value="UniProtKB-SubCell"/>
</dbReference>
<gene>
    <name evidence="9" type="ORF">FPZ08_20270</name>
</gene>
<name>A0A5B8LYV2_9HYPH</name>
<dbReference type="EMBL" id="CP042304">
    <property type="protein sequence ID" value="QDZ12874.1"/>
    <property type="molecule type" value="Genomic_DNA"/>
</dbReference>
<dbReference type="Proteomes" id="UP000315364">
    <property type="component" value="Chromosome"/>
</dbReference>
<protein>
    <submittedName>
        <fullName evidence="9">ABC transporter permease</fullName>
    </submittedName>
</protein>
<dbReference type="OrthoDB" id="9805855at2"/>
<feature type="transmembrane region" description="Helical" evidence="7">
    <location>
        <begin position="181"/>
        <end position="200"/>
    </location>
</feature>
<dbReference type="PANTHER" id="PTHR43163">
    <property type="entry name" value="DIPEPTIDE TRANSPORT SYSTEM PERMEASE PROTEIN DPPB-RELATED"/>
    <property type="match status" value="1"/>
</dbReference>
<dbReference type="SUPFAM" id="SSF161098">
    <property type="entry name" value="MetI-like"/>
    <property type="match status" value="1"/>
</dbReference>
<dbReference type="InterPro" id="IPR035906">
    <property type="entry name" value="MetI-like_sf"/>
</dbReference>
<keyword evidence="2 7" id="KW-0813">Transport</keyword>